<keyword evidence="3" id="KW-1185">Reference proteome</keyword>
<dbReference type="RefSeq" id="YP_008658443.1">
    <property type="nucleotide sequence ID" value="NC_022563.1"/>
</dbReference>
<dbReference type="OrthoDB" id="15548at10239"/>
<dbReference type="Proteomes" id="UP000144311">
    <property type="component" value="Segment"/>
</dbReference>
<dbReference type="KEGG" id="vg:18158422"/>
<organism evidence="1">
    <name type="scientific">Squirrelpox virus</name>
    <dbReference type="NCBI Taxonomy" id="240426"/>
    <lineage>
        <taxon>Viruses</taxon>
        <taxon>Varidnaviria</taxon>
        <taxon>Bamfordvirae</taxon>
        <taxon>Nucleocytoviricota</taxon>
        <taxon>Pokkesviricetes</taxon>
        <taxon>Chitovirales</taxon>
        <taxon>Poxviridae</taxon>
        <taxon>Chordopoxvirinae</taxon>
        <taxon>Sciuripoxvirus</taxon>
        <taxon>Sciuripoxvirus squirrelpox</taxon>
    </lineage>
</organism>
<dbReference type="EMBL" id="AH015635">
    <property type="protein sequence ID" value="ABD51452.1"/>
    <property type="molecule type" value="Genomic_DNA"/>
</dbReference>
<protein>
    <submittedName>
        <fullName evidence="1">A10L</fullName>
    </submittedName>
    <submittedName>
        <fullName evidence="2">Conserved hypothetical pox protein</fullName>
    </submittedName>
</protein>
<sequence length="149" mass="17198">MNVSKLADVMTLQPFRSMTKVKINSDGDCVLANRCFVKVSQVRAIPRNAVTTDETVRFRNHEFTLSELLFSLFHFQRPQVQYLLPGFVLSCIDEAARNNKTCHYCIVHRDNSDRHDLNLNVFVPTATNQLYVVIGLRIRSFWSATFEID</sequence>
<reference evidence="1" key="1">
    <citation type="journal article" date="2006" name="J. Gen. Virol.">
        <title>Genomic characterization of a novel poxvirus contributing to the decline of the red squirrel (Sciurus vulgaris) in the UK.</title>
        <authorList>
            <person name="McInnes C.J."/>
            <person name="Wood A.R."/>
            <person name="Thomas K."/>
            <person name="Sainsbury A.W."/>
            <person name="Gurnell J."/>
            <person name="Dein F.J."/>
            <person name="Nettleton P.F."/>
        </authorList>
    </citation>
    <scope>NUCLEOTIDE SEQUENCE</scope>
    <source>
        <strain evidence="1">1296/99</strain>
    </source>
</reference>
<reference evidence="2 3" key="3">
    <citation type="submission" date="2013-10" db="EMBL/GenBank/DDBJ databases">
        <title>The genome of epidemic Squirrel Poxvirus reveals novel virulence genes.</title>
        <authorList>
            <person name="Darby A.C."/>
            <person name="McInnes C.J."/>
            <person name="Kjaer K.H."/>
            <person name="Wood A.R."/>
            <person name="Hughes M."/>
            <person name="Martensen P.M."/>
            <person name="Radford A.D."/>
            <person name="Hall N."/>
            <person name="Chantrey J."/>
        </authorList>
    </citation>
    <scope>NUCLEOTIDE SEQUENCE [LARGE SCALE GENOMIC DNA]</scope>
    <source>
        <strain evidence="2">Red squirrel UK</strain>
    </source>
</reference>
<evidence type="ECO:0000313" key="3">
    <source>
        <dbReference type="Proteomes" id="UP000144311"/>
    </source>
</evidence>
<proteinExistence type="predicted"/>
<dbReference type="PIRSF" id="PIRSF015694">
    <property type="entry name" value="VAC_F15L"/>
    <property type="match status" value="1"/>
</dbReference>
<name>Q1HTT4_9POXV</name>
<dbReference type="EMBL" id="HE601899">
    <property type="protein sequence ID" value="CCD83201.1"/>
    <property type="molecule type" value="Genomic_DNA"/>
</dbReference>
<evidence type="ECO:0000313" key="2">
    <source>
        <dbReference type="EMBL" id="CCD83201.1"/>
    </source>
</evidence>
<accession>Q1HTT4</accession>
<gene>
    <name evidence="1" type="primary">A10L</name>
    <name evidence="2" type="synonym">F15L</name>
    <name evidence="2" type="ORF">SQPV_0180</name>
</gene>
<dbReference type="InterPro" id="IPR007675">
    <property type="entry name" value="Poxvirus_F15"/>
</dbReference>
<dbReference type="Pfam" id="PF04596">
    <property type="entry name" value="Pox_F15"/>
    <property type="match status" value="1"/>
</dbReference>
<reference evidence="2 3" key="2">
    <citation type="submission" date="2011-10" db="EMBL/GenBank/DDBJ databases">
        <authorList>
            <person name="Darby A."/>
        </authorList>
    </citation>
    <scope>NUCLEOTIDE SEQUENCE [LARGE SCALE GENOMIC DNA]</scope>
    <source>
        <strain evidence="2">Red squirrel UK</strain>
    </source>
</reference>
<evidence type="ECO:0000313" key="1">
    <source>
        <dbReference type="EMBL" id="ABD51452.1"/>
    </source>
</evidence>
<dbReference type="GeneID" id="18158422"/>